<proteinExistence type="predicted"/>
<dbReference type="InterPro" id="IPR006816">
    <property type="entry name" value="ELMO_dom"/>
</dbReference>
<organism evidence="2 3">
    <name type="scientific">Ostreococcus lucimarinus (strain CCE9901)</name>
    <dbReference type="NCBI Taxonomy" id="436017"/>
    <lineage>
        <taxon>Eukaryota</taxon>
        <taxon>Viridiplantae</taxon>
        <taxon>Chlorophyta</taxon>
        <taxon>Mamiellophyceae</taxon>
        <taxon>Mamiellales</taxon>
        <taxon>Bathycoccaceae</taxon>
        <taxon>Ostreococcus</taxon>
    </lineage>
</organism>
<dbReference type="PANTHER" id="PTHR12771">
    <property type="entry name" value="ENGULFMENT AND CELL MOTILITY"/>
    <property type="match status" value="1"/>
</dbReference>
<dbReference type="HOGENOM" id="CLU_054125_0_1_1"/>
<dbReference type="Pfam" id="PF04727">
    <property type="entry name" value="ELMO_CED12"/>
    <property type="match status" value="1"/>
</dbReference>
<dbReference type="RefSeq" id="XP_001422178.1">
    <property type="nucleotide sequence ID" value="XM_001422141.1"/>
</dbReference>
<keyword evidence="3" id="KW-1185">Reference proteome</keyword>
<sequence>MKHRSCGASGGGDGRRGGGFSLRVVGDFFAALVSQIAASLGLLTPVPAYALSETQKRGLNALAMRAHEAYDGNKVEHTDALKKLWSLAFGSKAPPKDLKSESWKEMGWQGCSPTTDFRAGGFLSLSNLIWLGENKPETFDKLRHKKNGERSEFEYPFAVAGVNLTFSLVEMCELKEEAPTTSTGICFAELIEAHGDEAFERLYALMFETLDDEWLRFGGATYMEFPLVLKATKQKIVRAMDGAKSFEHVVARLGT</sequence>
<dbReference type="eggNOG" id="KOG2998">
    <property type="taxonomic scope" value="Eukaryota"/>
</dbReference>
<dbReference type="AlphaFoldDB" id="A4S9I6"/>
<reference evidence="2 3" key="1">
    <citation type="journal article" date="2007" name="Proc. Natl. Acad. Sci. U.S.A.">
        <title>The tiny eukaryote Ostreococcus provides genomic insights into the paradox of plankton speciation.</title>
        <authorList>
            <person name="Palenik B."/>
            <person name="Grimwood J."/>
            <person name="Aerts A."/>
            <person name="Rouze P."/>
            <person name="Salamov A."/>
            <person name="Putnam N."/>
            <person name="Dupont C."/>
            <person name="Jorgensen R."/>
            <person name="Derelle E."/>
            <person name="Rombauts S."/>
            <person name="Zhou K."/>
            <person name="Otillar R."/>
            <person name="Merchant S.S."/>
            <person name="Podell S."/>
            <person name="Gaasterland T."/>
            <person name="Napoli C."/>
            <person name="Gendler K."/>
            <person name="Manuell A."/>
            <person name="Tai V."/>
            <person name="Vallon O."/>
            <person name="Piganeau G."/>
            <person name="Jancek S."/>
            <person name="Heijde M."/>
            <person name="Jabbari K."/>
            <person name="Bowler C."/>
            <person name="Lohr M."/>
            <person name="Robbens S."/>
            <person name="Werner G."/>
            <person name="Dubchak I."/>
            <person name="Pazour G.J."/>
            <person name="Ren Q."/>
            <person name="Paulsen I."/>
            <person name="Delwiche C."/>
            <person name="Schmutz J."/>
            <person name="Rokhsar D."/>
            <person name="Van de Peer Y."/>
            <person name="Moreau H."/>
            <person name="Grigoriev I.V."/>
        </authorList>
    </citation>
    <scope>NUCLEOTIDE SEQUENCE [LARGE SCALE GENOMIC DNA]</scope>
    <source>
        <strain evidence="2 3">CCE9901</strain>
    </source>
</reference>
<dbReference type="EMBL" id="CP000597">
    <property type="protein sequence ID" value="ABP00495.1"/>
    <property type="molecule type" value="Genomic_DNA"/>
</dbReference>
<dbReference type="OMA" id="TEIQMAH"/>
<dbReference type="InterPro" id="IPR050868">
    <property type="entry name" value="ELMO_domain-containing"/>
</dbReference>
<protein>
    <recommendedName>
        <fullName evidence="1">ELMO domain-containing protein</fullName>
    </recommendedName>
</protein>
<evidence type="ECO:0000313" key="2">
    <source>
        <dbReference type="EMBL" id="ABP00495.1"/>
    </source>
</evidence>
<dbReference type="Proteomes" id="UP000001568">
    <property type="component" value="Chromosome 17"/>
</dbReference>
<dbReference type="GeneID" id="5006131"/>
<gene>
    <name evidence="2" type="ORF">OSTLU_42140</name>
</gene>
<evidence type="ECO:0000313" key="3">
    <source>
        <dbReference type="Proteomes" id="UP000001568"/>
    </source>
</evidence>
<name>A4S9I6_OSTLU</name>
<dbReference type="Gramene" id="ABP00495">
    <property type="protein sequence ID" value="ABP00495"/>
    <property type="gene ID" value="OSTLU_42140"/>
</dbReference>
<evidence type="ECO:0000259" key="1">
    <source>
        <dbReference type="PROSITE" id="PS51335"/>
    </source>
</evidence>
<feature type="domain" description="ELMO" evidence="1">
    <location>
        <begin position="76"/>
        <end position="240"/>
    </location>
</feature>
<accession>A4S9I6</accession>
<dbReference type="PROSITE" id="PS51335">
    <property type="entry name" value="ELMO"/>
    <property type="match status" value="1"/>
</dbReference>
<dbReference type="OrthoDB" id="67155at2759"/>
<dbReference type="PANTHER" id="PTHR12771:SF56">
    <property type="entry name" value="CED-12"/>
    <property type="match status" value="1"/>
</dbReference>
<dbReference type="KEGG" id="olu:OSTLU_42140"/>